<protein>
    <submittedName>
        <fullName evidence="1">Uncharacterized protein</fullName>
    </submittedName>
</protein>
<dbReference type="EMBL" id="CM003530">
    <property type="protein sequence ID" value="RCV16178.1"/>
    <property type="molecule type" value="Genomic_DNA"/>
</dbReference>
<proteinExistence type="predicted"/>
<gene>
    <name evidence="1" type="ORF">SETIT_3G116900v2</name>
</gene>
<dbReference type="AlphaFoldDB" id="A0A368QEM7"/>
<reference evidence="1" key="2">
    <citation type="submission" date="2015-07" db="EMBL/GenBank/DDBJ databases">
        <authorList>
            <person name="Noorani M."/>
        </authorList>
    </citation>
    <scope>NUCLEOTIDE SEQUENCE</scope>
    <source>
        <strain evidence="1">Yugu1</strain>
    </source>
</reference>
<accession>A0A368QEM7</accession>
<evidence type="ECO:0000313" key="1">
    <source>
        <dbReference type="EMBL" id="RCV16178.1"/>
    </source>
</evidence>
<sequence>MNNHFCWFKAAQGVLNALRKRSNSLIILVAWELWKHCNNIVFNGAMPTISEVLLAVANESGLWGMAGASALRELLSRTLALGS</sequence>
<name>A0A368QEM7_SETIT</name>
<organism evidence="1">
    <name type="scientific">Setaria italica</name>
    <name type="common">Foxtail millet</name>
    <name type="synonym">Panicum italicum</name>
    <dbReference type="NCBI Taxonomy" id="4555"/>
    <lineage>
        <taxon>Eukaryota</taxon>
        <taxon>Viridiplantae</taxon>
        <taxon>Streptophyta</taxon>
        <taxon>Embryophyta</taxon>
        <taxon>Tracheophyta</taxon>
        <taxon>Spermatophyta</taxon>
        <taxon>Magnoliopsida</taxon>
        <taxon>Liliopsida</taxon>
        <taxon>Poales</taxon>
        <taxon>Poaceae</taxon>
        <taxon>PACMAD clade</taxon>
        <taxon>Panicoideae</taxon>
        <taxon>Panicodae</taxon>
        <taxon>Paniceae</taxon>
        <taxon>Cenchrinae</taxon>
        <taxon>Setaria</taxon>
    </lineage>
</organism>
<dbReference type="OrthoDB" id="665805at2759"/>
<reference evidence="1" key="1">
    <citation type="journal article" date="2012" name="Nat. Biotechnol.">
        <title>Reference genome sequence of the model plant Setaria.</title>
        <authorList>
            <person name="Bennetzen J.L."/>
            <person name="Schmutz J."/>
            <person name="Wang H."/>
            <person name="Percifield R."/>
            <person name="Hawkins J."/>
            <person name="Pontaroli A.C."/>
            <person name="Estep M."/>
            <person name="Feng L."/>
            <person name="Vaughn J.N."/>
            <person name="Grimwood J."/>
            <person name="Jenkins J."/>
            <person name="Barry K."/>
            <person name="Lindquist E."/>
            <person name="Hellsten U."/>
            <person name="Deshpande S."/>
            <person name="Wang X."/>
            <person name="Wu X."/>
            <person name="Mitros T."/>
            <person name="Triplett J."/>
            <person name="Yang X."/>
            <person name="Ye C.Y."/>
            <person name="Mauro-Herrera M."/>
            <person name="Wang L."/>
            <person name="Li P."/>
            <person name="Sharma M."/>
            <person name="Sharma R."/>
            <person name="Ronald P.C."/>
            <person name="Panaud O."/>
            <person name="Kellogg E.A."/>
            <person name="Brutnell T.P."/>
            <person name="Doust A.N."/>
            <person name="Tuskan G.A."/>
            <person name="Rokhsar D."/>
            <person name="Devos K.M."/>
        </authorList>
    </citation>
    <scope>NUCLEOTIDE SEQUENCE [LARGE SCALE GENOMIC DNA]</scope>
    <source>
        <strain evidence="1">Yugu1</strain>
    </source>
</reference>